<protein>
    <submittedName>
        <fullName evidence="3">Uncharacterized protein</fullName>
    </submittedName>
</protein>
<comment type="caution">
    <text evidence="3">The sequence shown here is derived from an EMBL/GenBank/DDBJ whole genome shotgun (WGS) entry which is preliminary data.</text>
</comment>
<evidence type="ECO:0000313" key="3">
    <source>
        <dbReference type="EMBL" id="PHT84809.1"/>
    </source>
</evidence>
<reference evidence="3 4" key="2">
    <citation type="journal article" date="2017" name="Genome Biol.">
        <title>New reference genome sequences of hot pepper reveal the massive evolution of plant disease-resistance genes by retroduplication.</title>
        <authorList>
            <person name="Kim S."/>
            <person name="Park J."/>
            <person name="Yeom S.I."/>
            <person name="Kim Y.M."/>
            <person name="Seo E."/>
            <person name="Kim K.T."/>
            <person name="Kim M.S."/>
            <person name="Lee J.M."/>
            <person name="Cheong K."/>
            <person name="Shin H.S."/>
            <person name="Kim S.B."/>
            <person name="Han K."/>
            <person name="Lee J."/>
            <person name="Park M."/>
            <person name="Lee H.A."/>
            <person name="Lee H.Y."/>
            <person name="Lee Y."/>
            <person name="Oh S."/>
            <person name="Lee J.H."/>
            <person name="Choi E."/>
            <person name="Choi E."/>
            <person name="Lee S.E."/>
            <person name="Jeon J."/>
            <person name="Kim H."/>
            <person name="Choi G."/>
            <person name="Song H."/>
            <person name="Lee J."/>
            <person name="Lee S.C."/>
            <person name="Kwon J.K."/>
            <person name="Lee H.Y."/>
            <person name="Koo N."/>
            <person name="Hong Y."/>
            <person name="Kim R.W."/>
            <person name="Kang W.H."/>
            <person name="Huh J.H."/>
            <person name="Kang B.C."/>
            <person name="Yang T.J."/>
            <person name="Lee Y.H."/>
            <person name="Bennetzen J.L."/>
            <person name="Choi D."/>
        </authorList>
    </citation>
    <scope>NUCLEOTIDE SEQUENCE [LARGE SCALE GENOMIC DNA]</scope>
    <source>
        <strain evidence="4">cv. CM334</strain>
    </source>
</reference>
<feature type="signal peptide" evidence="1">
    <location>
        <begin position="1"/>
        <end position="25"/>
    </location>
</feature>
<keyword evidence="4" id="KW-1185">Reference proteome</keyword>
<name>A0A2G2ZS49_CAPAN</name>
<organism evidence="3 4">
    <name type="scientific">Capsicum annuum</name>
    <name type="common">Capsicum pepper</name>
    <dbReference type="NCBI Taxonomy" id="4072"/>
    <lineage>
        <taxon>Eukaryota</taxon>
        <taxon>Viridiplantae</taxon>
        <taxon>Streptophyta</taxon>
        <taxon>Embryophyta</taxon>
        <taxon>Tracheophyta</taxon>
        <taxon>Spermatophyta</taxon>
        <taxon>Magnoliopsida</taxon>
        <taxon>eudicotyledons</taxon>
        <taxon>Gunneridae</taxon>
        <taxon>Pentapetalae</taxon>
        <taxon>asterids</taxon>
        <taxon>lamiids</taxon>
        <taxon>Solanales</taxon>
        <taxon>Solanaceae</taxon>
        <taxon>Solanoideae</taxon>
        <taxon>Capsiceae</taxon>
        <taxon>Capsicum</taxon>
    </lineage>
</organism>
<feature type="chain" id="PRO_5013516550" evidence="1">
    <location>
        <begin position="26"/>
        <end position="156"/>
    </location>
</feature>
<dbReference type="OMA" id="HVNQVCE"/>
<reference evidence="3" key="1">
    <citation type="journal article" date="2014" name="Nat. Genet.">
        <title>Genome sequence of the hot pepper provides insights into the evolution of pungency in Capsicum species.</title>
        <authorList>
            <person name="Kim S."/>
            <person name="Park M."/>
            <person name="Yeom S.I."/>
            <person name="Kim Y.M."/>
            <person name="Lee J.M."/>
            <person name="Lee H.A."/>
            <person name="Seo E."/>
            <person name="Choi J."/>
            <person name="Cheong K."/>
            <person name="Kim K.T."/>
            <person name="Jung K."/>
            <person name="Lee G.W."/>
            <person name="Oh S.K."/>
            <person name="Bae C."/>
            <person name="Kim S.B."/>
            <person name="Lee H.Y."/>
            <person name="Kim S.Y."/>
            <person name="Kim M.S."/>
            <person name="Kang B.C."/>
            <person name="Jo Y.D."/>
            <person name="Yang H.B."/>
            <person name="Jeong H.J."/>
            <person name="Kang W.H."/>
            <person name="Kwon J.K."/>
            <person name="Shin C."/>
            <person name="Lim J.Y."/>
            <person name="Park J.H."/>
            <person name="Huh J.H."/>
            <person name="Kim J.S."/>
            <person name="Kim B.D."/>
            <person name="Cohen O."/>
            <person name="Paran I."/>
            <person name="Suh M.C."/>
            <person name="Lee S.B."/>
            <person name="Kim Y.K."/>
            <person name="Shin Y."/>
            <person name="Noh S.J."/>
            <person name="Park J."/>
            <person name="Seo Y.S."/>
            <person name="Kwon S.Y."/>
            <person name="Kim H.A."/>
            <person name="Park J.M."/>
            <person name="Kim H.J."/>
            <person name="Choi S.B."/>
            <person name="Bosland P.W."/>
            <person name="Reeves G."/>
            <person name="Jo S.H."/>
            <person name="Lee B.W."/>
            <person name="Cho H.T."/>
            <person name="Choi H.S."/>
            <person name="Lee M.S."/>
            <person name="Yu Y."/>
            <person name="Do Choi Y."/>
            <person name="Park B.S."/>
            <person name="van Deynze A."/>
            <person name="Ashrafi H."/>
            <person name="Hill T."/>
            <person name="Kim W.T."/>
            <person name="Pai H.S."/>
            <person name="Ahn H.K."/>
            <person name="Yeam I."/>
            <person name="Giovannoni J.J."/>
            <person name="Rose J.K."/>
            <person name="Sorensen I."/>
            <person name="Lee S.J."/>
            <person name="Kim R.W."/>
            <person name="Choi I.Y."/>
            <person name="Choi B.S."/>
            <person name="Lim J.S."/>
            <person name="Lee Y.H."/>
            <person name="Choi D."/>
        </authorList>
    </citation>
    <scope>NUCLEOTIDE SEQUENCE [LARGE SCALE GENOMIC DNA]</scope>
</reference>
<dbReference type="EMBL" id="AYRZ02000009">
    <property type="protein sequence ID" value="PHT72367.1"/>
    <property type="molecule type" value="Genomic_DNA"/>
</dbReference>
<dbReference type="Gramene" id="PHT72367">
    <property type="protein sequence ID" value="PHT72367"/>
    <property type="gene ID" value="T459_23152"/>
</dbReference>
<evidence type="ECO:0000313" key="4">
    <source>
        <dbReference type="Proteomes" id="UP000222542"/>
    </source>
</evidence>
<keyword evidence="1" id="KW-0732">Signal</keyword>
<dbReference type="Gramene" id="PHT84809">
    <property type="protein sequence ID" value="PHT84809"/>
    <property type="gene ID" value="T459_13252"/>
</dbReference>
<dbReference type="Proteomes" id="UP000222542">
    <property type="component" value="Unassembled WGS sequence"/>
</dbReference>
<accession>A0A2G2ZS49</accession>
<dbReference type="AlphaFoldDB" id="A0A2G2ZS49"/>
<proteinExistence type="predicted"/>
<evidence type="ECO:0000313" key="2">
    <source>
        <dbReference type="EMBL" id="PHT72367.1"/>
    </source>
</evidence>
<dbReference type="EMBL" id="AYRZ02000004">
    <property type="protein sequence ID" value="PHT84809.1"/>
    <property type="molecule type" value="Genomic_DNA"/>
</dbReference>
<gene>
    <name evidence="3" type="ORF">T459_13252</name>
    <name evidence="2" type="ORF">T459_23152</name>
</gene>
<evidence type="ECO:0000256" key="1">
    <source>
        <dbReference type="SAM" id="SignalP"/>
    </source>
</evidence>
<sequence>MTHLMFQWNVVSSMGLFIGSVPCWADRFDNYVAAYFNFSDPLSQVMSSRSSSIRTALWGKLAIYCQYGIHGPPNILVYDEALLGEERIIDKMKRARLLATTSVISAPASLLSSSAMPNIRLDVSSFVEHNKMSHFINVRCASGFVENIIPLTSLLV</sequence>